<keyword evidence="4 7" id="KW-0812">Transmembrane</keyword>
<organism evidence="9 10">
    <name type="scientific">Candidatus Symbiobacter mobilis CR</name>
    <dbReference type="NCBI Taxonomy" id="946483"/>
    <lineage>
        <taxon>Bacteria</taxon>
        <taxon>Pseudomonadati</taxon>
        <taxon>Pseudomonadota</taxon>
        <taxon>Betaproteobacteria</taxon>
        <taxon>Burkholderiales</taxon>
        <taxon>Comamonadaceae</taxon>
    </lineage>
</organism>
<evidence type="ECO:0000256" key="2">
    <source>
        <dbReference type="ARBA" id="ARBA00005811"/>
    </source>
</evidence>
<evidence type="ECO:0000256" key="6">
    <source>
        <dbReference type="ARBA" id="ARBA00023136"/>
    </source>
</evidence>
<dbReference type="eggNOG" id="COG0848">
    <property type="taxonomic scope" value="Bacteria"/>
</dbReference>
<evidence type="ECO:0000313" key="10">
    <source>
        <dbReference type="Proteomes" id="UP000017184"/>
    </source>
</evidence>
<accession>U5NBC4</accession>
<protein>
    <submittedName>
        <fullName evidence="9">Biopolymer transport protein TolR</fullName>
    </submittedName>
</protein>
<name>U5NBC4_9BURK</name>
<dbReference type="OrthoDB" id="9798629at2"/>
<keyword evidence="6 8" id="KW-0472">Membrane</keyword>
<dbReference type="RefSeq" id="WP_022772836.1">
    <property type="nucleotide sequence ID" value="NC_022576.1"/>
</dbReference>
<evidence type="ECO:0000256" key="3">
    <source>
        <dbReference type="ARBA" id="ARBA00022475"/>
    </source>
</evidence>
<evidence type="ECO:0000313" key="9">
    <source>
        <dbReference type="EMBL" id="AGX87474.1"/>
    </source>
</evidence>
<dbReference type="AlphaFoldDB" id="U5NBC4"/>
<evidence type="ECO:0000256" key="8">
    <source>
        <dbReference type="SAM" id="Phobius"/>
    </source>
</evidence>
<proteinExistence type="inferred from homology"/>
<dbReference type="PANTHER" id="PTHR30558">
    <property type="entry name" value="EXBD MEMBRANE COMPONENT OF PMF-DRIVEN MACROMOLECULE IMPORT SYSTEM"/>
    <property type="match status" value="1"/>
</dbReference>
<dbReference type="KEGG" id="cbx:Cenrod_1387"/>
<keyword evidence="3" id="KW-1003">Cell membrane</keyword>
<comment type="similarity">
    <text evidence="2 7">Belongs to the ExbD/TolR family.</text>
</comment>
<dbReference type="GO" id="GO:0005886">
    <property type="term" value="C:plasma membrane"/>
    <property type="evidence" value="ECO:0007669"/>
    <property type="project" value="UniProtKB-SubCell"/>
</dbReference>
<dbReference type="HOGENOM" id="CLU_085305_1_3_4"/>
<comment type="subcellular location">
    <subcellularLocation>
        <location evidence="1">Cell membrane</location>
        <topology evidence="1">Single-pass membrane protein</topology>
    </subcellularLocation>
    <subcellularLocation>
        <location evidence="7">Cell membrane</location>
        <topology evidence="7">Single-pass type II membrane protein</topology>
    </subcellularLocation>
</comment>
<gene>
    <name evidence="9" type="primary">tolR</name>
    <name evidence="9" type="ORF">Cenrod_1387</name>
</gene>
<dbReference type="Pfam" id="PF02472">
    <property type="entry name" value="ExbD"/>
    <property type="match status" value="1"/>
</dbReference>
<sequence>MTTVVRRGKGRRSIHEINMVPFIDVMLVLLIIFMVTAPLIAPTTIDLPRAGQGKKLPDRVVQILIARDESLRIKTDERSHATTFDELARDVTTAQAGDRDAAVVLFADKDVRYDVVVRAMDRLHRNGIRRVGLALQPAAAGKPHAAH</sequence>
<evidence type="ECO:0000256" key="4">
    <source>
        <dbReference type="ARBA" id="ARBA00022692"/>
    </source>
</evidence>
<dbReference type="Gene3D" id="3.30.420.270">
    <property type="match status" value="1"/>
</dbReference>
<evidence type="ECO:0000256" key="5">
    <source>
        <dbReference type="ARBA" id="ARBA00022989"/>
    </source>
</evidence>
<dbReference type="Proteomes" id="UP000017184">
    <property type="component" value="Chromosome"/>
</dbReference>
<dbReference type="PANTHER" id="PTHR30558:SF7">
    <property type="entry name" value="TOL-PAL SYSTEM PROTEIN TOLR"/>
    <property type="match status" value="1"/>
</dbReference>
<reference evidence="9 10" key="1">
    <citation type="journal article" date="2013" name="Genome Biol.">
        <title>Genomic analysis reveals key aspects of prokaryotic symbiosis in the phototrophic consortium "Chlorochromatium aggregatum".</title>
        <authorList>
            <person name="Liu Z."/>
            <person name="Muller J."/>
            <person name="Li T."/>
            <person name="Alvey R.M."/>
            <person name="Vogl K."/>
            <person name="Frigaard N.U."/>
            <person name="Rockwell N.C."/>
            <person name="Boyd E.S."/>
            <person name="Tomsho L.P."/>
            <person name="Schuster S.C."/>
            <person name="Henke P."/>
            <person name="Rohde M."/>
            <person name="Overmann J."/>
            <person name="Bryant D.A."/>
        </authorList>
    </citation>
    <scope>NUCLEOTIDE SEQUENCE [LARGE SCALE GENOMIC DNA]</scope>
    <source>
        <strain evidence="9">CR</strain>
    </source>
</reference>
<keyword evidence="7" id="KW-0813">Transport</keyword>
<evidence type="ECO:0000256" key="7">
    <source>
        <dbReference type="RuleBase" id="RU003879"/>
    </source>
</evidence>
<dbReference type="GO" id="GO:0015031">
    <property type="term" value="P:protein transport"/>
    <property type="evidence" value="ECO:0007669"/>
    <property type="project" value="UniProtKB-KW"/>
</dbReference>
<feature type="transmembrane region" description="Helical" evidence="8">
    <location>
        <begin position="21"/>
        <end position="41"/>
    </location>
</feature>
<dbReference type="EMBL" id="CP004885">
    <property type="protein sequence ID" value="AGX87474.1"/>
    <property type="molecule type" value="Genomic_DNA"/>
</dbReference>
<dbReference type="STRING" id="946483.Cenrod_1387"/>
<dbReference type="PATRIC" id="fig|946483.4.peg.1398"/>
<keyword evidence="10" id="KW-1185">Reference proteome</keyword>
<dbReference type="InterPro" id="IPR003400">
    <property type="entry name" value="ExbD"/>
</dbReference>
<keyword evidence="5 8" id="KW-1133">Transmembrane helix</keyword>
<dbReference type="GO" id="GO:0022857">
    <property type="term" value="F:transmembrane transporter activity"/>
    <property type="evidence" value="ECO:0007669"/>
    <property type="project" value="InterPro"/>
</dbReference>
<keyword evidence="7" id="KW-0653">Protein transport</keyword>
<evidence type="ECO:0000256" key="1">
    <source>
        <dbReference type="ARBA" id="ARBA00004162"/>
    </source>
</evidence>